<dbReference type="EMBL" id="BABS01000032">
    <property type="protein sequence ID" value="GAA08399.1"/>
    <property type="molecule type" value="Genomic_DNA"/>
</dbReference>
<organism evidence="2 3">
    <name type="scientific">Acetobacter tropicalis NBRC 101654</name>
    <dbReference type="NCBI Taxonomy" id="749388"/>
    <lineage>
        <taxon>Bacteria</taxon>
        <taxon>Pseudomonadati</taxon>
        <taxon>Pseudomonadota</taxon>
        <taxon>Alphaproteobacteria</taxon>
        <taxon>Acetobacterales</taxon>
        <taxon>Acetobacteraceae</taxon>
        <taxon>Acetobacter</taxon>
    </lineage>
</organism>
<evidence type="ECO:0000256" key="1">
    <source>
        <dbReference type="SAM" id="MobiDB-lite"/>
    </source>
</evidence>
<feature type="region of interest" description="Disordered" evidence="1">
    <location>
        <begin position="1"/>
        <end position="22"/>
    </location>
</feature>
<name>F7VDF4_9PROT</name>
<proteinExistence type="predicted"/>
<evidence type="ECO:0000313" key="3">
    <source>
        <dbReference type="Proteomes" id="UP000004319"/>
    </source>
</evidence>
<dbReference type="AlphaFoldDB" id="F7VDF4"/>
<reference evidence="2 3" key="1">
    <citation type="journal article" date="2011" name="Biochem. Biophys. Res. Commun.">
        <title>Increased number of Arginine-based salt bridges contributes to the thermotolerance of thermotolerant acetic acid bacteria, Acetobacter tropicalis SKU1100.</title>
        <authorList>
            <person name="Matsutani M."/>
            <person name="Hirakawa H."/>
            <person name="Nishikura M."/>
            <person name="Soemphol W."/>
            <person name="Ali I.A.I."/>
            <person name="Yakushi T."/>
            <person name="Matsushita K."/>
        </authorList>
    </citation>
    <scope>NUCLEOTIDE SEQUENCE [LARGE SCALE GENOMIC DNA]</scope>
    <source>
        <strain evidence="2 3">NBRC 101654</strain>
    </source>
</reference>
<evidence type="ECO:0000313" key="2">
    <source>
        <dbReference type="EMBL" id="GAA08399.1"/>
    </source>
</evidence>
<sequence>MPKASEDLPDPETPVKTTNWSRGKSTSTFFRLCSRAPRTRIIDWGDGTGMA</sequence>
<protein>
    <submittedName>
        <fullName evidence="2">Uncharacterized protein</fullName>
    </submittedName>
</protein>
<comment type="caution">
    <text evidence="2">The sequence shown here is derived from an EMBL/GenBank/DDBJ whole genome shotgun (WGS) entry which is preliminary data.</text>
</comment>
<dbReference type="Proteomes" id="UP000004319">
    <property type="component" value="Unassembled WGS sequence"/>
</dbReference>
<accession>F7VDF4</accession>
<gene>
    <name evidence="2" type="ORF">ATPR_1403</name>
</gene>